<dbReference type="Pfam" id="PF06271">
    <property type="entry name" value="RDD"/>
    <property type="match status" value="1"/>
</dbReference>
<evidence type="ECO:0000259" key="7">
    <source>
        <dbReference type="Pfam" id="PF06271"/>
    </source>
</evidence>
<accession>A0A0D6PG39</accession>
<dbReference type="GO" id="GO:0005886">
    <property type="term" value="C:plasma membrane"/>
    <property type="evidence" value="ECO:0007669"/>
    <property type="project" value="UniProtKB-SubCell"/>
</dbReference>
<keyword evidence="9" id="KW-1185">Reference proteome</keyword>
<proteinExistence type="predicted"/>
<organism evidence="8 9">
    <name type="scientific">Acidocella aminolytica 101 = DSM 11237</name>
    <dbReference type="NCBI Taxonomy" id="1120923"/>
    <lineage>
        <taxon>Bacteria</taxon>
        <taxon>Pseudomonadati</taxon>
        <taxon>Pseudomonadota</taxon>
        <taxon>Alphaproteobacteria</taxon>
        <taxon>Acetobacterales</taxon>
        <taxon>Acidocellaceae</taxon>
        <taxon>Acidocella</taxon>
    </lineage>
</organism>
<keyword evidence="2" id="KW-1003">Cell membrane</keyword>
<dbReference type="EMBL" id="BANC01000054">
    <property type="protein sequence ID" value="GAN80730.1"/>
    <property type="molecule type" value="Genomic_DNA"/>
</dbReference>
<feature type="transmembrane region" description="Helical" evidence="6">
    <location>
        <begin position="107"/>
        <end position="129"/>
    </location>
</feature>
<evidence type="ECO:0000313" key="8">
    <source>
        <dbReference type="EMBL" id="GAN80730.1"/>
    </source>
</evidence>
<gene>
    <name evidence="8" type="ORF">Aam_055_110</name>
</gene>
<keyword evidence="5 6" id="KW-0472">Membrane</keyword>
<keyword evidence="4 6" id="KW-1133">Transmembrane helix</keyword>
<evidence type="ECO:0000256" key="1">
    <source>
        <dbReference type="ARBA" id="ARBA00004651"/>
    </source>
</evidence>
<comment type="subcellular location">
    <subcellularLocation>
        <location evidence="1">Cell membrane</location>
        <topology evidence="1">Multi-pass membrane protein</topology>
    </subcellularLocation>
</comment>
<feature type="transmembrane region" description="Helical" evidence="6">
    <location>
        <begin position="32"/>
        <end position="61"/>
    </location>
</feature>
<dbReference type="Proteomes" id="UP000032668">
    <property type="component" value="Unassembled WGS sequence"/>
</dbReference>
<evidence type="ECO:0000313" key="9">
    <source>
        <dbReference type="Proteomes" id="UP000032668"/>
    </source>
</evidence>
<protein>
    <recommendedName>
        <fullName evidence="7">RDD domain-containing protein</fullName>
    </recommendedName>
</protein>
<dbReference type="STRING" id="1120923.SAMN02746095_00674"/>
<evidence type="ECO:0000256" key="2">
    <source>
        <dbReference type="ARBA" id="ARBA00022475"/>
    </source>
</evidence>
<name>A0A0D6PG39_9PROT</name>
<evidence type="ECO:0000256" key="6">
    <source>
        <dbReference type="SAM" id="Phobius"/>
    </source>
</evidence>
<feature type="domain" description="RDD" evidence="7">
    <location>
        <begin position="21"/>
        <end position="142"/>
    </location>
</feature>
<comment type="caution">
    <text evidence="8">The sequence shown here is derived from an EMBL/GenBank/DDBJ whole genome shotgun (WGS) entry which is preliminary data.</text>
</comment>
<reference evidence="8 9" key="1">
    <citation type="submission" date="2012-11" db="EMBL/GenBank/DDBJ databases">
        <title>Whole genome sequence of Acidocella aminolytica 101 = DSM 11237.</title>
        <authorList>
            <person name="Azuma Y."/>
            <person name="Higashiura N."/>
            <person name="Hirakawa H."/>
            <person name="Matsushita K."/>
        </authorList>
    </citation>
    <scope>NUCLEOTIDE SEQUENCE [LARGE SCALE GENOMIC DNA]</scope>
    <source>
        <strain evidence="9">101 / DSM 11237</strain>
    </source>
</reference>
<evidence type="ECO:0000256" key="4">
    <source>
        <dbReference type="ARBA" id="ARBA00022989"/>
    </source>
</evidence>
<evidence type="ECO:0000256" key="3">
    <source>
        <dbReference type="ARBA" id="ARBA00022692"/>
    </source>
</evidence>
<dbReference type="InterPro" id="IPR051791">
    <property type="entry name" value="Pra-immunoreactive"/>
</dbReference>
<evidence type="ECO:0000256" key="5">
    <source>
        <dbReference type="ARBA" id="ARBA00023136"/>
    </source>
</evidence>
<sequence length="153" mass="16917">MSQTLFYPPQPPDQALSEGVILRRCAALIMDAIFMSIFGWAMVFAIAIFGVLTFGFGWIAFHILPWLPFVYYTLLIGGTGATPGQRMAGLAVRQDTTLAAPTLAQSFVWSLLLWLSFALAGLPFLLAFLSPRRRTAHDMLSGLTLIRATQFPY</sequence>
<dbReference type="AlphaFoldDB" id="A0A0D6PG39"/>
<dbReference type="RefSeq" id="WP_048879120.1">
    <property type="nucleotide sequence ID" value="NZ_BANC01000054.1"/>
</dbReference>
<dbReference type="InterPro" id="IPR010432">
    <property type="entry name" value="RDD"/>
</dbReference>
<dbReference type="PANTHER" id="PTHR36115">
    <property type="entry name" value="PROLINE-RICH ANTIGEN HOMOLOG-RELATED"/>
    <property type="match status" value="1"/>
</dbReference>
<keyword evidence="3 6" id="KW-0812">Transmembrane</keyword>
<dbReference type="OrthoDB" id="7270324at2"/>